<dbReference type="EC" id="2.5.1.-" evidence="3"/>
<comment type="caution">
    <text evidence="4">The sequence shown here is derived from an EMBL/GenBank/DDBJ whole genome shotgun (WGS) entry which is preliminary data.</text>
</comment>
<dbReference type="GO" id="GO:0032259">
    <property type="term" value="P:methylation"/>
    <property type="evidence" value="ECO:0007669"/>
    <property type="project" value="UniProtKB-KW"/>
</dbReference>
<keyword evidence="2 3" id="KW-0819">tRNA processing</keyword>
<dbReference type="InterPro" id="IPR027555">
    <property type="entry name" value="Mo5U34_MeTrfas-like"/>
</dbReference>
<feature type="binding site" evidence="3">
    <location>
        <position position="105"/>
    </location>
    <ligand>
        <name>carboxy-S-adenosyl-L-methionine</name>
        <dbReference type="ChEBI" id="CHEBI:134278"/>
    </ligand>
</feature>
<feature type="binding site" evidence="3">
    <location>
        <position position="91"/>
    </location>
    <ligand>
        <name>carboxy-S-adenosyl-L-methionine</name>
        <dbReference type="ChEBI" id="CHEBI:134278"/>
    </ligand>
</feature>
<dbReference type="NCBIfam" id="TIGR00452">
    <property type="entry name" value="tRNA 5-methoxyuridine(34)/uridine 5-oxyacetic acid(34) synthase CmoB"/>
    <property type="match status" value="1"/>
</dbReference>
<feature type="binding site" evidence="3">
    <location>
        <begin position="152"/>
        <end position="154"/>
    </location>
    <ligand>
        <name>carboxy-S-adenosyl-L-methionine</name>
        <dbReference type="ChEBI" id="CHEBI:134278"/>
    </ligand>
</feature>
<keyword evidence="1 3" id="KW-0808">Transferase</keyword>
<dbReference type="STRING" id="702114.A1355_08850"/>
<dbReference type="Pfam" id="PF08003">
    <property type="entry name" value="Methyltransf_9"/>
    <property type="match status" value="1"/>
</dbReference>
<name>A0A177NHX3_9GAMM</name>
<sequence length="323" mass="36396">MIDYRPLFNLLVEAGGQRWAALLPGQLATAFDETGHGDLRRWRSVVDALPPLTPSVCDLLDQVQIGGDSDISETARSELRERLMALHPWRKGPYRLFGIEIDTEWRSDWKWRRVKDAIAPLRNRLVLDVGCGNGYYAWRMWGAGARMVIGIDPTLLSVMQFQAVRRLHGGDAPVFVLPLGIEDVPADLGIFDTVFSMGVLYHRRSPIDHLLELKGCLRPGGELVLETLVIDGGPDRVLLPERRYASMRNVWFLPSCEALSVWLGRCGFKDVRVVNVEKTSVEEQRSTEWMRFQSLTDFLDPNDSDKTIEGLPAPVRAVFVATA</sequence>
<comment type="similarity">
    <text evidence="3">Belongs to the class I-like SAM-binding methyltransferase superfamily. CmoB family.</text>
</comment>
<feature type="binding site" evidence="3">
    <location>
        <position position="110"/>
    </location>
    <ligand>
        <name>carboxy-S-adenosyl-L-methionine</name>
        <dbReference type="ChEBI" id="CHEBI:134278"/>
    </ligand>
</feature>
<dbReference type="Gene3D" id="3.40.50.150">
    <property type="entry name" value="Vaccinia Virus protein VP39"/>
    <property type="match status" value="1"/>
</dbReference>
<keyword evidence="4" id="KW-0489">Methyltransferase</keyword>
<evidence type="ECO:0000313" key="4">
    <source>
        <dbReference type="EMBL" id="OAI16819.1"/>
    </source>
</evidence>
<feature type="binding site" evidence="3">
    <location>
        <position position="201"/>
    </location>
    <ligand>
        <name>carboxy-S-adenosyl-L-methionine</name>
        <dbReference type="ChEBI" id="CHEBI:134278"/>
    </ligand>
</feature>
<dbReference type="OrthoDB" id="9773188at2"/>
<dbReference type="NCBIfam" id="NF011650">
    <property type="entry name" value="PRK15068.1"/>
    <property type="match status" value="1"/>
</dbReference>
<accession>A0A177NHX3</accession>
<feature type="binding site" evidence="3">
    <location>
        <begin position="181"/>
        <end position="182"/>
    </location>
    <ligand>
        <name>carboxy-S-adenosyl-L-methionine</name>
        <dbReference type="ChEBI" id="CHEBI:134278"/>
    </ligand>
</feature>
<dbReference type="Proteomes" id="UP000077628">
    <property type="component" value="Unassembled WGS sequence"/>
</dbReference>
<dbReference type="GO" id="GO:0002098">
    <property type="term" value="P:tRNA wobble uridine modification"/>
    <property type="evidence" value="ECO:0007669"/>
    <property type="project" value="InterPro"/>
</dbReference>
<comment type="catalytic activity">
    <reaction evidence="3">
        <text>carboxy-S-adenosyl-L-methionine + 5-hydroxyuridine(34) in tRNA = 5-carboxymethoxyuridine(34) in tRNA + S-adenosyl-L-homocysteine + H(+)</text>
        <dbReference type="Rhea" id="RHEA:52848"/>
        <dbReference type="Rhea" id="RHEA-COMP:13381"/>
        <dbReference type="Rhea" id="RHEA-COMP:13383"/>
        <dbReference type="ChEBI" id="CHEBI:15378"/>
        <dbReference type="ChEBI" id="CHEBI:57856"/>
        <dbReference type="ChEBI" id="CHEBI:134278"/>
        <dbReference type="ChEBI" id="CHEBI:136877"/>
        <dbReference type="ChEBI" id="CHEBI:136879"/>
    </reaction>
</comment>
<feature type="binding site" evidence="3">
    <location>
        <position position="130"/>
    </location>
    <ligand>
        <name>carboxy-S-adenosyl-L-methionine</name>
        <dbReference type="ChEBI" id="CHEBI:134278"/>
    </ligand>
</feature>
<feature type="binding site" evidence="3">
    <location>
        <position position="197"/>
    </location>
    <ligand>
        <name>carboxy-S-adenosyl-L-methionine</name>
        <dbReference type="ChEBI" id="CHEBI:134278"/>
    </ligand>
</feature>
<evidence type="ECO:0000256" key="3">
    <source>
        <dbReference type="HAMAP-Rule" id="MF_01590"/>
    </source>
</evidence>
<evidence type="ECO:0000256" key="2">
    <source>
        <dbReference type="ARBA" id="ARBA00022694"/>
    </source>
</evidence>
<dbReference type="GO" id="GO:0016765">
    <property type="term" value="F:transferase activity, transferring alkyl or aryl (other than methyl) groups"/>
    <property type="evidence" value="ECO:0007669"/>
    <property type="project" value="UniProtKB-UniRule"/>
</dbReference>
<dbReference type="GO" id="GO:0008168">
    <property type="term" value="F:methyltransferase activity"/>
    <property type="evidence" value="ECO:0007669"/>
    <property type="project" value="UniProtKB-KW"/>
</dbReference>
<keyword evidence="5" id="KW-1185">Reference proteome</keyword>
<dbReference type="PANTHER" id="PTHR43464:SF95">
    <property type="entry name" value="TRNA U34 CARBOXYMETHYLTRANSFERASE"/>
    <property type="match status" value="1"/>
</dbReference>
<comment type="subunit">
    <text evidence="3">Homotetramer.</text>
</comment>
<evidence type="ECO:0000256" key="1">
    <source>
        <dbReference type="ARBA" id="ARBA00022679"/>
    </source>
</evidence>
<gene>
    <name evidence="3" type="primary">cmoB</name>
    <name evidence="4" type="ORF">A1355_08850</name>
</gene>
<evidence type="ECO:0000313" key="5">
    <source>
        <dbReference type="Proteomes" id="UP000077628"/>
    </source>
</evidence>
<feature type="binding site" evidence="3">
    <location>
        <position position="316"/>
    </location>
    <ligand>
        <name>carboxy-S-adenosyl-L-methionine</name>
        <dbReference type="ChEBI" id="CHEBI:134278"/>
    </ligand>
</feature>
<dbReference type="CDD" id="cd02440">
    <property type="entry name" value="AdoMet_MTases"/>
    <property type="match status" value="1"/>
</dbReference>
<dbReference type="SUPFAM" id="SSF53335">
    <property type="entry name" value="S-adenosyl-L-methionine-dependent methyltransferases"/>
    <property type="match status" value="1"/>
</dbReference>
<protein>
    <recommendedName>
        <fullName evidence="3">tRNA U34 carboxymethyltransferase</fullName>
        <ecNumber evidence="3">2.5.1.-</ecNumber>
    </recommendedName>
</protein>
<dbReference type="HAMAP" id="MF_01590">
    <property type="entry name" value="tRNA_carboxymethyltr_CmoB"/>
    <property type="match status" value="1"/>
</dbReference>
<dbReference type="InterPro" id="IPR010017">
    <property type="entry name" value="CmoB"/>
</dbReference>
<dbReference type="AlphaFoldDB" id="A0A177NHX3"/>
<reference evidence="5" key="1">
    <citation type="submission" date="2016-03" db="EMBL/GenBank/DDBJ databases">
        <authorList>
            <person name="Heylen K."/>
            <person name="De Vos P."/>
            <person name="Vekeman B."/>
        </authorList>
    </citation>
    <scope>NUCLEOTIDE SEQUENCE [LARGE SCALE GENOMIC DNA]</scope>
    <source>
        <strain evidence="5">R-45383</strain>
    </source>
</reference>
<comment type="function">
    <text evidence="3">Catalyzes carboxymethyl transfer from carboxy-S-adenosyl-L-methionine (Cx-SAM) to 5-hydroxyuridine (ho5U) to form 5-carboxymethoxyuridine (cmo5U) at position 34 in tRNAs.</text>
</comment>
<dbReference type="PANTHER" id="PTHR43464">
    <property type="entry name" value="METHYLTRANSFERASE"/>
    <property type="match status" value="1"/>
</dbReference>
<organism evidence="4 5">
    <name type="scientific">Methylomonas koyamae</name>
    <dbReference type="NCBI Taxonomy" id="702114"/>
    <lineage>
        <taxon>Bacteria</taxon>
        <taxon>Pseudomonadati</taxon>
        <taxon>Pseudomonadota</taxon>
        <taxon>Gammaproteobacteria</taxon>
        <taxon>Methylococcales</taxon>
        <taxon>Methylococcaceae</taxon>
        <taxon>Methylomonas</taxon>
    </lineage>
</organism>
<proteinExistence type="inferred from homology"/>
<dbReference type="EMBL" id="LUUK01000182">
    <property type="protein sequence ID" value="OAI16819.1"/>
    <property type="molecule type" value="Genomic_DNA"/>
</dbReference>
<dbReference type="InterPro" id="IPR029063">
    <property type="entry name" value="SAM-dependent_MTases_sf"/>
</dbReference>